<evidence type="ECO:0000313" key="1">
    <source>
        <dbReference type="EMBL" id="CAG5071297.1"/>
    </source>
</evidence>
<proteinExistence type="predicted"/>
<organism evidence="1 2">
    <name type="scientific">Dyadobacter linearis</name>
    <dbReference type="NCBI Taxonomy" id="2823330"/>
    <lineage>
        <taxon>Bacteria</taxon>
        <taxon>Pseudomonadati</taxon>
        <taxon>Bacteroidota</taxon>
        <taxon>Cytophagia</taxon>
        <taxon>Cytophagales</taxon>
        <taxon>Spirosomataceae</taxon>
        <taxon>Dyadobacter</taxon>
    </lineage>
</organism>
<reference evidence="1 2" key="1">
    <citation type="submission" date="2021-04" db="EMBL/GenBank/DDBJ databases">
        <authorList>
            <person name="Rodrigo-Torres L."/>
            <person name="Arahal R. D."/>
            <person name="Lucena T."/>
        </authorList>
    </citation>
    <scope>NUCLEOTIDE SEQUENCE [LARGE SCALE GENOMIC DNA]</scope>
    <source>
        <strain evidence="1 2">CECT 9623</strain>
    </source>
</reference>
<keyword evidence="2" id="KW-1185">Reference proteome</keyword>
<evidence type="ECO:0000313" key="2">
    <source>
        <dbReference type="Proteomes" id="UP000679725"/>
    </source>
</evidence>
<name>A0ABM8USZ0_9BACT</name>
<comment type="caution">
    <text evidence="1">The sequence shown here is derived from an EMBL/GenBank/DDBJ whole genome shotgun (WGS) entry which is preliminary data.</text>
</comment>
<dbReference type="Proteomes" id="UP000679725">
    <property type="component" value="Unassembled WGS sequence"/>
</dbReference>
<dbReference type="EMBL" id="CAJRAU010000004">
    <property type="protein sequence ID" value="CAG5071297.1"/>
    <property type="molecule type" value="Genomic_DNA"/>
</dbReference>
<accession>A0ABM8USZ0</accession>
<protein>
    <recommendedName>
        <fullName evidence="3">Addiction module component</fullName>
    </recommendedName>
</protein>
<dbReference type="RefSeq" id="WP_215234696.1">
    <property type="nucleotide sequence ID" value="NZ_CAJRAU010000004.1"/>
</dbReference>
<gene>
    <name evidence="1" type="ORF">DYBT9623_03388</name>
</gene>
<sequence>MERTLNFNIPLSFNQLVDLVKQLPEVEKKKLVSVLQNEGVSEATSKLEILDHLKDDLIAIKSGKLATRPLKDVFNEL</sequence>
<evidence type="ECO:0008006" key="3">
    <source>
        <dbReference type="Google" id="ProtNLM"/>
    </source>
</evidence>